<protein>
    <recommendedName>
        <fullName evidence="4">Ectonucleotide pyrophosphatase phosphodiesterase</fullName>
    </recommendedName>
</protein>
<sequence>MLYTSIATLVITLTVGFAWSPQDCKGDQSKNDRVTRIKCAFHNNTWVHPLSNIMNKDVILAAIGAGGGSIAWSVNAEIMPVNVDHTIFVLISGLGLKILESSLSDSSFIRSNLVGTVNSAFPSSLTGNLISLASGGYPSDHGVLGFVEIVDNKAIVPSLWMDAVTHDNLPLYRDLQEHAFPFSSIISKGKAQSKTVYAPPLKSPFRYAVFGDIDAVQTDSPGLQDVIQDIPARLAQFQARNLTSLSIAYTNIVADAVRNSGVGGSEVTRALYQLDHQLHTIWYNVSAALPSDATVRMVICSDHGAVDVNHINVYDKQNANGDYRNVLHLGSLLKYIPSVEGRSFALHLADGVTVDEARERIKNDAPDVYENFMLFTPDELIDLEVFGPKDTLSDFAKGQIEKGRTINELREGYDRVQSRSEDYFNTYKYKN</sequence>
<dbReference type="Pfam" id="PF01663">
    <property type="entry name" value="Phosphodiest"/>
    <property type="match status" value="1"/>
</dbReference>
<dbReference type="InterPro" id="IPR002591">
    <property type="entry name" value="Phosphodiest/P_Trfase"/>
</dbReference>
<dbReference type="EMBL" id="JAAPAO010000114">
    <property type="protein sequence ID" value="KAF4672277.1"/>
    <property type="molecule type" value="Genomic_DNA"/>
</dbReference>
<proteinExistence type="predicted"/>
<evidence type="ECO:0000313" key="3">
    <source>
        <dbReference type="Proteomes" id="UP000591131"/>
    </source>
</evidence>
<dbReference type="AlphaFoldDB" id="A0A7J6MLQ6"/>
<evidence type="ECO:0000256" key="1">
    <source>
        <dbReference type="SAM" id="SignalP"/>
    </source>
</evidence>
<comment type="caution">
    <text evidence="2">The sequence shown here is derived from an EMBL/GenBank/DDBJ whole genome shotgun (WGS) entry which is preliminary data.</text>
</comment>
<gene>
    <name evidence="2" type="ORF">FOL47_000721</name>
</gene>
<name>A0A7J6MLQ6_PERCH</name>
<dbReference type="Gene3D" id="3.40.720.10">
    <property type="entry name" value="Alkaline Phosphatase, subunit A"/>
    <property type="match status" value="1"/>
</dbReference>
<dbReference type="InterPro" id="IPR017850">
    <property type="entry name" value="Alkaline_phosphatase_core_sf"/>
</dbReference>
<keyword evidence="1" id="KW-0732">Signal</keyword>
<feature type="signal peptide" evidence="1">
    <location>
        <begin position="1"/>
        <end position="18"/>
    </location>
</feature>
<organism evidence="2 3">
    <name type="scientific">Perkinsus chesapeaki</name>
    <name type="common">Clam parasite</name>
    <name type="synonym">Perkinsus andrewsi</name>
    <dbReference type="NCBI Taxonomy" id="330153"/>
    <lineage>
        <taxon>Eukaryota</taxon>
        <taxon>Sar</taxon>
        <taxon>Alveolata</taxon>
        <taxon>Perkinsozoa</taxon>
        <taxon>Perkinsea</taxon>
        <taxon>Perkinsida</taxon>
        <taxon>Perkinsidae</taxon>
        <taxon>Perkinsus</taxon>
    </lineage>
</organism>
<evidence type="ECO:0000313" key="2">
    <source>
        <dbReference type="EMBL" id="KAF4672277.1"/>
    </source>
</evidence>
<accession>A0A7J6MLQ6</accession>
<dbReference type="Proteomes" id="UP000591131">
    <property type="component" value="Unassembled WGS sequence"/>
</dbReference>
<evidence type="ECO:0008006" key="4">
    <source>
        <dbReference type="Google" id="ProtNLM"/>
    </source>
</evidence>
<dbReference type="SUPFAM" id="SSF53649">
    <property type="entry name" value="Alkaline phosphatase-like"/>
    <property type="match status" value="1"/>
</dbReference>
<keyword evidence="3" id="KW-1185">Reference proteome</keyword>
<reference evidence="2 3" key="1">
    <citation type="submission" date="2020-04" db="EMBL/GenBank/DDBJ databases">
        <title>Perkinsus chesapeaki whole genome sequence.</title>
        <authorList>
            <person name="Bogema D.R."/>
        </authorList>
    </citation>
    <scope>NUCLEOTIDE SEQUENCE [LARGE SCALE GENOMIC DNA]</scope>
    <source>
        <strain evidence="2">ATCC PRA-425</strain>
    </source>
</reference>
<feature type="chain" id="PRO_5029581871" description="Ectonucleotide pyrophosphatase phosphodiesterase" evidence="1">
    <location>
        <begin position="19"/>
        <end position="431"/>
    </location>
</feature>